<feature type="domain" description="DUF4440" evidence="1">
    <location>
        <begin position="9"/>
        <end position="115"/>
    </location>
</feature>
<dbReference type="AlphaFoldDB" id="A0AAP9KP73"/>
<dbReference type="InterPro" id="IPR027843">
    <property type="entry name" value="DUF4440"/>
</dbReference>
<evidence type="ECO:0000259" key="1">
    <source>
        <dbReference type="Pfam" id="PF14534"/>
    </source>
</evidence>
<dbReference type="Gene3D" id="3.10.450.50">
    <property type="match status" value="1"/>
</dbReference>
<reference evidence="4" key="1">
    <citation type="submission" date="2017-11" db="EMBL/GenBank/DDBJ databases">
        <title>Genome sequence of Pantoea sp. MSR2.</title>
        <authorList>
            <person name="Nascimento F.X."/>
        </authorList>
    </citation>
    <scope>NUCLEOTIDE SEQUENCE [LARGE SCALE GENOMIC DNA]</scope>
    <source>
        <strain evidence="4">MSR2</strain>
    </source>
</reference>
<proteinExistence type="predicted"/>
<evidence type="ECO:0000313" key="5">
    <source>
        <dbReference type="Proteomes" id="UP001171299"/>
    </source>
</evidence>
<dbReference type="KEGG" id="ppho:CTZ24_09710"/>
<evidence type="ECO:0000313" key="3">
    <source>
        <dbReference type="EMBL" id="QGR06670.1"/>
    </source>
</evidence>
<dbReference type="RefSeq" id="WP_208725419.1">
    <property type="nucleotide sequence ID" value="NZ_CP024636.1"/>
</dbReference>
<name>A0AAP9KP73_9GAMM</name>
<evidence type="ECO:0000313" key="2">
    <source>
        <dbReference type="EMBL" id="MDO6405690.1"/>
    </source>
</evidence>
<dbReference type="Pfam" id="PF14534">
    <property type="entry name" value="DUF4440"/>
    <property type="match status" value="1"/>
</dbReference>
<reference evidence="3" key="2">
    <citation type="journal article" date="2020" name="Environ. Microbiol.">
        <title>The extreme plant-growth-promoting properties of Pantoea phytobeneficialis MSR2 revealed by functional and genomic analysis.</title>
        <authorList>
            <person name="Nascimento F.X."/>
            <person name="Hernandez A.G."/>
            <person name="Glick B.R."/>
            <person name="Rossi M.J."/>
        </authorList>
    </citation>
    <scope>NUCLEOTIDE SEQUENCE</scope>
    <source>
        <strain evidence="3">MSR2</strain>
    </source>
</reference>
<dbReference type="InterPro" id="IPR032710">
    <property type="entry name" value="NTF2-like_dom_sf"/>
</dbReference>
<dbReference type="EMBL" id="CP024636">
    <property type="protein sequence ID" value="QGR06670.1"/>
    <property type="molecule type" value="Genomic_DNA"/>
</dbReference>
<sequence>MNIPHAQLLEFEQQRQQALIHADLPRLASMLAEDLVHIHSTGMVHNKAQFLAHVQRMGGFIAIQRDTPAIRVEGDIAILTGHTRNRVRLLETGEEAERYGFSTLVLRRTPSGWQILLSQLTPTAKEKA</sequence>
<dbReference type="Proteomes" id="UP000424872">
    <property type="component" value="Chromosome"/>
</dbReference>
<evidence type="ECO:0000313" key="4">
    <source>
        <dbReference type="Proteomes" id="UP000424872"/>
    </source>
</evidence>
<accession>A0AAP9KP73</accession>
<dbReference type="EMBL" id="JAUOOM010000002">
    <property type="protein sequence ID" value="MDO6405690.1"/>
    <property type="molecule type" value="Genomic_DNA"/>
</dbReference>
<keyword evidence="5" id="KW-1185">Reference proteome</keyword>
<protein>
    <submittedName>
        <fullName evidence="3">DUF4440 domain-containing protein</fullName>
    </submittedName>
    <submittedName>
        <fullName evidence="2">Nuclear transport factor 2 family protein</fullName>
    </submittedName>
</protein>
<gene>
    <name evidence="3" type="ORF">CTZ24_09710</name>
    <name evidence="2" type="ORF">Q3404_03790</name>
</gene>
<dbReference type="SUPFAM" id="SSF54427">
    <property type="entry name" value="NTF2-like"/>
    <property type="match status" value="1"/>
</dbReference>
<dbReference type="Proteomes" id="UP001171299">
    <property type="component" value="Unassembled WGS sequence"/>
</dbReference>
<reference evidence="2" key="3">
    <citation type="submission" date="2023-07" db="EMBL/GenBank/DDBJ databases">
        <title>The extreme plant-growth-promoting properties of Pantoea phytobeneficialis PF55 revealed by functional and genomic analysis.</title>
        <authorList>
            <person name="Nascimento F.X."/>
            <person name="Marcio R.J."/>
        </authorList>
    </citation>
    <scope>NUCLEOTIDE SEQUENCE</scope>
    <source>
        <strain evidence="2">PF55</strain>
    </source>
</reference>
<organism evidence="3 4">
    <name type="scientific">Pantoea phytobeneficialis</name>
    <dbReference type="NCBI Taxonomy" id="2052056"/>
    <lineage>
        <taxon>Bacteria</taxon>
        <taxon>Pseudomonadati</taxon>
        <taxon>Pseudomonadota</taxon>
        <taxon>Gammaproteobacteria</taxon>
        <taxon>Enterobacterales</taxon>
        <taxon>Erwiniaceae</taxon>
        <taxon>Pantoea</taxon>
    </lineage>
</organism>